<dbReference type="Proteomes" id="UP000460272">
    <property type="component" value="Unassembled WGS sequence"/>
</dbReference>
<feature type="transmembrane region" description="Helical" evidence="6">
    <location>
        <begin position="86"/>
        <end position="106"/>
    </location>
</feature>
<keyword evidence="4 6" id="KW-1133">Transmembrane helix</keyword>
<accession>A0A6P2BUY1</accession>
<evidence type="ECO:0000256" key="5">
    <source>
        <dbReference type="ARBA" id="ARBA00023136"/>
    </source>
</evidence>
<evidence type="ECO:0000259" key="7">
    <source>
        <dbReference type="Pfam" id="PF00892"/>
    </source>
</evidence>
<dbReference type="InterPro" id="IPR000620">
    <property type="entry name" value="EamA_dom"/>
</dbReference>
<sequence>MFVILAAGVLWGTVGPAEILADSPAGPVALGGARILSGGLVLAVIVLVRDPGAFGALPRTAWPAMLAASAATATFQGTFLTSAARTGAAVATAVTFGIAPASTGLCERIVLGTRLSRGWLAGTACAIAGCAFISLPQGGGPARADFLGIACGVVAGGCFGVYTVSAKRLIDGGVNMLAAVPVTLLLGGAALAPWTLADLKELAEPRSLGLVAWLGPVTVALAYWLYVTGLRHLAAATVGTLSLAEPLVATALGIGILHESLSLPIAVGALLLLGGLILVSVSWPASGRRVLLKGSPS</sequence>
<feature type="domain" description="EamA" evidence="7">
    <location>
        <begin position="2"/>
        <end position="134"/>
    </location>
</feature>
<evidence type="ECO:0000256" key="3">
    <source>
        <dbReference type="ARBA" id="ARBA00022692"/>
    </source>
</evidence>
<feature type="transmembrane region" description="Helical" evidence="6">
    <location>
        <begin position="208"/>
        <end position="226"/>
    </location>
</feature>
<feature type="transmembrane region" description="Helical" evidence="6">
    <location>
        <begin position="147"/>
        <end position="164"/>
    </location>
</feature>
<feature type="transmembrane region" description="Helical" evidence="6">
    <location>
        <begin position="233"/>
        <end position="257"/>
    </location>
</feature>
<keyword evidence="5 6" id="KW-0472">Membrane</keyword>
<evidence type="ECO:0000313" key="9">
    <source>
        <dbReference type="Proteomes" id="UP000460272"/>
    </source>
</evidence>
<feature type="transmembrane region" description="Helical" evidence="6">
    <location>
        <begin position="60"/>
        <end position="80"/>
    </location>
</feature>
<evidence type="ECO:0000313" key="8">
    <source>
        <dbReference type="EMBL" id="TVZ02046.1"/>
    </source>
</evidence>
<evidence type="ECO:0000256" key="6">
    <source>
        <dbReference type="SAM" id="Phobius"/>
    </source>
</evidence>
<keyword evidence="3 6" id="KW-0812">Transmembrane</keyword>
<dbReference type="PANTHER" id="PTHR32322:SF2">
    <property type="entry name" value="EAMA DOMAIN-CONTAINING PROTEIN"/>
    <property type="match status" value="1"/>
</dbReference>
<protein>
    <submittedName>
        <fullName evidence="8">EamA family transporter</fullName>
    </submittedName>
</protein>
<organism evidence="8 9">
    <name type="scientific">Trebonia kvetii</name>
    <dbReference type="NCBI Taxonomy" id="2480626"/>
    <lineage>
        <taxon>Bacteria</taxon>
        <taxon>Bacillati</taxon>
        <taxon>Actinomycetota</taxon>
        <taxon>Actinomycetes</taxon>
        <taxon>Streptosporangiales</taxon>
        <taxon>Treboniaceae</taxon>
        <taxon>Trebonia</taxon>
    </lineage>
</organism>
<feature type="transmembrane region" description="Helical" evidence="6">
    <location>
        <begin position="31"/>
        <end position="48"/>
    </location>
</feature>
<dbReference type="PANTHER" id="PTHR32322">
    <property type="entry name" value="INNER MEMBRANE TRANSPORTER"/>
    <property type="match status" value="1"/>
</dbReference>
<dbReference type="InterPro" id="IPR037185">
    <property type="entry name" value="EmrE-like"/>
</dbReference>
<evidence type="ECO:0000256" key="4">
    <source>
        <dbReference type="ARBA" id="ARBA00022989"/>
    </source>
</evidence>
<dbReference type="InterPro" id="IPR050638">
    <property type="entry name" value="AA-Vitamin_Transporters"/>
</dbReference>
<name>A0A6P2BUY1_9ACTN</name>
<dbReference type="Pfam" id="PF00892">
    <property type="entry name" value="EamA"/>
    <property type="match status" value="2"/>
</dbReference>
<feature type="domain" description="EamA" evidence="7">
    <location>
        <begin position="147"/>
        <end position="280"/>
    </location>
</feature>
<dbReference type="EMBL" id="RPFW01000006">
    <property type="protein sequence ID" value="TVZ02046.1"/>
    <property type="molecule type" value="Genomic_DNA"/>
</dbReference>
<reference evidence="8 9" key="1">
    <citation type="submission" date="2018-11" db="EMBL/GenBank/DDBJ databases">
        <title>Trebonia kvetii gen.nov., sp.nov., a novel acidophilic actinobacterium, and proposal of the new actinobacterial family Treboniaceae fam. nov.</title>
        <authorList>
            <person name="Rapoport D."/>
            <person name="Sagova-Mareckova M."/>
            <person name="Sedlacek I."/>
            <person name="Provaznik J."/>
            <person name="Kralova S."/>
            <person name="Pavlinic D."/>
            <person name="Benes V."/>
            <person name="Kopecky J."/>
        </authorList>
    </citation>
    <scope>NUCLEOTIDE SEQUENCE [LARGE SCALE GENOMIC DNA]</scope>
    <source>
        <strain evidence="8 9">15Tr583</strain>
    </source>
</reference>
<feature type="transmembrane region" description="Helical" evidence="6">
    <location>
        <begin position="176"/>
        <end position="196"/>
    </location>
</feature>
<feature type="transmembrane region" description="Helical" evidence="6">
    <location>
        <begin position="263"/>
        <end position="283"/>
    </location>
</feature>
<dbReference type="GO" id="GO:0016020">
    <property type="term" value="C:membrane"/>
    <property type="evidence" value="ECO:0007669"/>
    <property type="project" value="UniProtKB-SubCell"/>
</dbReference>
<proteinExistence type="inferred from homology"/>
<comment type="subcellular location">
    <subcellularLocation>
        <location evidence="1">Membrane</location>
        <topology evidence="1">Multi-pass membrane protein</topology>
    </subcellularLocation>
</comment>
<comment type="similarity">
    <text evidence="2">Belongs to the EamA transporter family.</text>
</comment>
<gene>
    <name evidence="8" type="ORF">EAS64_29260</name>
</gene>
<dbReference type="SUPFAM" id="SSF103481">
    <property type="entry name" value="Multidrug resistance efflux transporter EmrE"/>
    <property type="match status" value="2"/>
</dbReference>
<dbReference type="AlphaFoldDB" id="A0A6P2BUY1"/>
<evidence type="ECO:0000256" key="2">
    <source>
        <dbReference type="ARBA" id="ARBA00007362"/>
    </source>
</evidence>
<dbReference type="OrthoDB" id="3577499at2"/>
<keyword evidence="9" id="KW-1185">Reference proteome</keyword>
<comment type="caution">
    <text evidence="8">The sequence shown here is derived from an EMBL/GenBank/DDBJ whole genome shotgun (WGS) entry which is preliminary data.</text>
</comment>
<feature type="transmembrane region" description="Helical" evidence="6">
    <location>
        <begin position="118"/>
        <end position="135"/>
    </location>
</feature>
<evidence type="ECO:0000256" key="1">
    <source>
        <dbReference type="ARBA" id="ARBA00004141"/>
    </source>
</evidence>